<name>A0A1Y0B101_9LAMI</name>
<geneLocation type="mitochondrion" evidence="1"/>
<keyword evidence="1" id="KW-0496">Mitochondrion</keyword>
<sequence length="31" mass="3226">MLASFSLALGPVTVLASAEPPTQHLVFILVC</sequence>
<dbReference type="EMBL" id="KY774314">
    <property type="protein sequence ID" value="ART31043.1"/>
    <property type="molecule type" value="Genomic_DNA"/>
</dbReference>
<gene>
    <name evidence="1" type="ORF">AEK19_MT0805</name>
</gene>
<proteinExistence type="predicted"/>
<organism evidence="1">
    <name type="scientific">Utricularia reniformis</name>
    <dbReference type="NCBI Taxonomy" id="192314"/>
    <lineage>
        <taxon>Eukaryota</taxon>
        <taxon>Viridiplantae</taxon>
        <taxon>Streptophyta</taxon>
        <taxon>Embryophyta</taxon>
        <taxon>Tracheophyta</taxon>
        <taxon>Spermatophyta</taxon>
        <taxon>Magnoliopsida</taxon>
        <taxon>eudicotyledons</taxon>
        <taxon>Gunneridae</taxon>
        <taxon>Pentapetalae</taxon>
        <taxon>asterids</taxon>
        <taxon>lamiids</taxon>
        <taxon>Lamiales</taxon>
        <taxon>Lentibulariaceae</taxon>
        <taxon>Utricularia</taxon>
    </lineage>
</organism>
<dbReference type="AlphaFoldDB" id="A0A1Y0B101"/>
<evidence type="ECO:0000313" key="1">
    <source>
        <dbReference type="EMBL" id="ART31043.1"/>
    </source>
</evidence>
<accession>A0A1Y0B101</accession>
<reference evidence="1" key="1">
    <citation type="submission" date="2017-03" db="EMBL/GenBank/DDBJ databases">
        <title>The mitochondrial genome of the carnivorous plant Utricularia reniformis (Lentibulariaceae): structure, comparative analysis and evolutionary landmarks.</title>
        <authorList>
            <person name="Silva S.R."/>
            <person name="Alvarenga D.O."/>
            <person name="Michael T.P."/>
            <person name="Miranda V.F.O."/>
            <person name="Varani A.M."/>
        </authorList>
    </citation>
    <scope>NUCLEOTIDE SEQUENCE</scope>
</reference>
<protein>
    <submittedName>
        <fullName evidence="1">Uncharacterized protein</fullName>
    </submittedName>
</protein>